<evidence type="ECO:0000256" key="2">
    <source>
        <dbReference type="ARBA" id="ARBA00012438"/>
    </source>
</evidence>
<dbReference type="KEGG" id="mpec:B9O19_02154"/>
<dbReference type="InterPro" id="IPR036890">
    <property type="entry name" value="HATPase_C_sf"/>
</dbReference>
<dbReference type="GO" id="GO:0000160">
    <property type="term" value="P:phosphorelay signal transduction system"/>
    <property type="evidence" value="ECO:0007669"/>
    <property type="project" value="UniProtKB-KW"/>
</dbReference>
<dbReference type="Pfam" id="PF02518">
    <property type="entry name" value="HATPase_c"/>
    <property type="match status" value="1"/>
</dbReference>
<dbReference type="PANTHER" id="PTHR43065:SF29">
    <property type="entry name" value="SENSOR PROTEIN KINASE FLES"/>
    <property type="match status" value="1"/>
</dbReference>
<organism evidence="6 7">
    <name type="scientific">Monoglobus pectinilyticus</name>
    <dbReference type="NCBI Taxonomy" id="1981510"/>
    <lineage>
        <taxon>Bacteria</taxon>
        <taxon>Bacillati</taxon>
        <taxon>Bacillota</taxon>
        <taxon>Clostridia</taxon>
        <taxon>Monoglobales</taxon>
        <taxon>Monoglobaceae</taxon>
        <taxon>Monoglobus</taxon>
    </lineage>
</organism>
<comment type="catalytic activity">
    <reaction evidence="1">
        <text>ATP + protein L-histidine = ADP + protein N-phospho-L-histidine.</text>
        <dbReference type="EC" id="2.7.13.3"/>
    </reaction>
</comment>
<name>A0A2K9P4W0_9FIRM</name>
<proteinExistence type="predicted"/>
<dbReference type="EC" id="2.7.13.3" evidence="2"/>
<evidence type="ECO:0000259" key="5">
    <source>
        <dbReference type="PROSITE" id="PS50109"/>
    </source>
</evidence>
<gene>
    <name evidence="6" type="ORF">B9O19_02154</name>
</gene>
<dbReference type="InterPro" id="IPR005467">
    <property type="entry name" value="His_kinase_dom"/>
</dbReference>
<keyword evidence="3 6" id="KW-0808">Transferase</keyword>
<dbReference type="InterPro" id="IPR004358">
    <property type="entry name" value="Sig_transdc_His_kin-like_C"/>
</dbReference>
<dbReference type="Proteomes" id="UP000235589">
    <property type="component" value="Chromosome"/>
</dbReference>
<dbReference type="RefSeq" id="WP_102366427.1">
    <property type="nucleotide sequence ID" value="NZ_CP020991.1"/>
</dbReference>
<dbReference type="EMBL" id="CP020991">
    <property type="protein sequence ID" value="AUO20296.1"/>
    <property type="molecule type" value="Genomic_DNA"/>
</dbReference>
<dbReference type="SUPFAM" id="SSF55874">
    <property type="entry name" value="ATPase domain of HSP90 chaperone/DNA topoisomerase II/histidine kinase"/>
    <property type="match status" value="1"/>
</dbReference>
<evidence type="ECO:0000313" key="7">
    <source>
        <dbReference type="Proteomes" id="UP000235589"/>
    </source>
</evidence>
<evidence type="ECO:0000256" key="1">
    <source>
        <dbReference type="ARBA" id="ARBA00000085"/>
    </source>
</evidence>
<evidence type="ECO:0000256" key="3">
    <source>
        <dbReference type="ARBA" id="ARBA00022777"/>
    </source>
</evidence>
<reference evidence="6 7" key="1">
    <citation type="submission" date="2017-04" db="EMBL/GenBank/DDBJ databases">
        <title>Monoglobus pectinilyticus 14 draft genome.</title>
        <authorList>
            <person name="Kim C."/>
            <person name="Rosendale D.I."/>
            <person name="Kelly W.J."/>
            <person name="Tannock G.W."/>
            <person name="Patchett M.L."/>
            <person name="Jordens J.Z."/>
        </authorList>
    </citation>
    <scope>NUCLEOTIDE SEQUENCE [LARGE SCALE GENOMIC DNA]</scope>
    <source>
        <strain evidence="6 7">14</strain>
    </source>
</reference>
<dbReference type="GO" id="GO:0004673">
    <property type="term" value="F:protein histidine kinase activity"/>
    <property type="evidence" value="ECO:0007669"/>
    <property type="project" value="UniProtKB-EC"/>
</dbReference>
<dbReference type="PRINTS" id="PR00344">
    <property type="entry name" value="BCTRLSENSOR"/>
</dbReference>
<keyword evidence="4" id="KW-0902">Two-component regulatory system</keyword>
<dbReference type="InterPro" id="IPR003594">
    <property type="entry name" value="HATPase_dom"/>
</dbReference>
<accession>A0A2K9P4W0</accession>
<dbReference type="SMART" id="SM00387">
    <property type="entry name" value="HATPase_c"/>
    <property type="match status" value="1"/>
</dbReference>
<dbReference type="GeneID" id="98063526"/>
<feature type="domain" description="Histidine kinase" evidence="5">
    <location>
        <begin position="1"/>
        <end position="106"/>
    </location>
</feature>
<keyword evidence="7" id="KW-1185">Reference proteome</keyword>
<dbReference type="AlphaFoldDB" id="A0A2K9P4W0"/>
<keyword evidence="3 6" id="KW-0418">Kinase</keyword>
<sequence length="186" mass="20641">MKELSLNILDIVQNSVKAEATLIEIIIDENIDDDKLTIVVSDNGCGMSPEFLSRVRDPFTTTRTTRRVGMGIPLFELAAQQAGGSLEITSDEGVGTCVTARFQYNHIDRAPVGDMAGTMVTLVSVNPEINFIYIHRVNNSEFVFDTQEIKEILGDVPLDSTEVLSWIMDYITEGLGKIREDKQISK</sequence>
<dbReference type="PROSITE" id="PS50109">
    <property type="entry name" value="HIS_KIN"/>
    <property type="match status" value="1"/>
</dbReference>
<evidence type="ECO:0000313" key="6">
    <source>
        <dbReference type="EMBL" id="AUO20296.1"/>
    </source>
</evidence>
<evidence type="ECO:0000256" key="4">
    <source>
        <dbReference type="ARBA" id="ARBA00023012"/>
    </source>
</evidence>
<protein>
    <recommendedName>
        <fullName evidence="2">histidine kinase</fullName>
        <ecNumber evidence="2">2.7.13.3</ecNumber>
    </recommendedName>
</protein>
<dbReference type="PANTHER" id="PTHR43065">
    <property type="entry name" value="SENSOR HISTIDINE KINASE"/>
    <property type="match status" value="1"/>
</dbReference>
<dbReference type="Gene3D" id="3.30.565.10">
    <property type="entry name" value="Histidine kinase-like ATPase, C-terminal domain"/>
    <property type="match status" value="1"/>
</dbReference>
<dbReference type="OrthoDB" id="9797586at2"/>